<sequence>MLELGHLSLYYWKISQAKEYFSKVQEKIGITFNLTGALGKRTKFQENFIAQLKIQVDSKASKDNEPSLDHLVGHGLPKNVALDDDTVLESVMFKERDKVVKDVQLLPLEQAMMLSQCVFWNKSKAHDNLSSQELVTYIESVTRYPTTWCVHFLALFMRSKLEEDKTRKKQRSMMQLETLVNATREATPKASSRHYLFYCTPLPPKWKVERELAQVLVSLHAFKSALDVFLRLELWEDVISCYQILGKHEKAEKLVRQQLAVNETVTLWCLLGDITKEAEHYEKAWELSNHRSSRAQRSLGLLHLRAVRFAECIPCFKKSLKINAIQDGVWFSLGCAAMATNDLELANKAFHRCVNLDFSNGEAWNNLANVCIKLNNKPKAHSALQEALRCKYDSWHMWENFLLISMDIGAFRDAMRAYHRLMDLKDKYKDVEVLGYLVKVVTDEAPDVNGVSASKLRPELLQLMGRVTSQITTNAAIWKMYADLYMNKDSAEDTEKALGFLVKGHRCRSQDPSVANNVSALKEFVKETIDLSDVYEKVAIAKDSAQAIQLLSSAKMSIKQLVAKIKVCLANV</sequence>
<dbReference type="OrthoDB" id="1936594at2759"/>
<evidence type="ECO:0000256" key="2">
    <source>
        <dbReference type="ARBA" id="ARBA00022803"/>
    </source>
</evidence>
<dbReference type="eggNOG" id="KOG1128">
    <property type="taxonomic scope" value="Eukaryota"/>
</dbReference>
<keyword evidence="5" id="KW-1185">Reference proteome</keyword>
<dbReference type="PANTHER" id="PTHR16193">
    <property type="entry name" value="TETRATRICOPEPTIDE REPEAT PROTEIN 27"/>
    <property type="match status" value="1"/>
</dbReference>
<dbReference type="InterPro" id="IPR019734">
    <property type="entry name" value="TPR_rpt"/>
</dbReference>
<dbReference type="PhylomeDB" id="A7RP58"/>
<dbReference type="OMA" id="KESTQCY"/>
<feature type="non-terminal residue" evidence="4">
    <location>
        <position position="572"/>
    </location>
</feature>
<name>A7RP58_NEMVE</name>
<proteinExistence type="inferred from homology"/>
<dbReference type="InterPro" id="IPR044244">
    <property type="entry name" value="TTC27/Emw1"/>
</dbReference>
<protein>
    <recommendedName>
        <fullName evidence="6">Tetratricopeptide repeat protein 27</fullName>
    </recommendedName>
</protein>
<dbReference type="HOGENOM" id="CLU_004905_1_0_1"/>
<dbReference type="Gene3D" id="1.25.40.10">
    <property type="entry name" value="Tetratricopeptide repeat domain"/>
    <property type="match status" value="1"/>
</dbReference>
<evidence type="ECO:0008006" key="6">
    <source>
        <dbReference type="Google" id="ProtNLM"/>
    </source>
</evidence>
<evidence type="ECO:0000256" key="3">
    <source>
        <dbReference type="ARBA" id="ARBA00024020"/>
    </source>
</evidence>
<dbReference type="InterPro" id="IPR011990">
    <property type="entry name" value="TPR-like_helical_dom_sf"/>
</dbReference>
<dbReference type="InParanoid" id="A7RP58"/>
<dbReference type="PANTHER" id="PTHR16193:SF0">
    <property type="entry name" value="TETRATRICOPEPTIDE REPEAT PROTEIN 27"/>
    <property type="match status" value="1"/>
</dbReference>
<dbReference type="AlphaFoldDB" id="A7RP58"/>
<keyword evidence="1" id="KW-0677">Repeat</keyword>
<dbReference type="SMART" id="SM00028">
    <property type="entry name" value="TPR"/>
    <property type="match status" value="4"/>
</dbReference>
<evidence type="ECO:0000313" key="4">
    <source>
        <dbReference type="EMBL" id="EDO46799.1"/>
    </source>
</evidence>
<dbReference type="KEGG" id="nve:5518991"/>
<dbReference type="STRING" id="45351.A7RP58"/>
<dbReference type="SUPFAM" id="SSF48452">
    <property type="entry name" value="TPR-like"/>
    <property type="match status" value="1"/>
</dbReference>
<dbReference type="FunCoup" id="A7RP58">
    <property type="interactions" value="719"/>
</dbReference>
<reference evidence="4 5" key="1">
    <citation type="journal article" date="2007" name="Science">
        <title>Sea anemone genome reveals ancestral eumetazoan gene repertoire and genomic organization.</title>
        <authorList>
            <person name="Putnam N.H."/>
            <person name="Srivastava M."/>
            <person name="Hellsten U."/>
            <person name="Dirks B."/>
            <person name="Chapman J."/>
            <person name="Salamov A."/>
            <person name="Terry A."/>
            <person name="Shapiro H."/>
            <person name="Lindquist E."/>
            <person name="Kapitonov V.V."/>
            <person name="Jurka J."/>
            <person name="Genikhovich G."/>
            <person name="Grigoriev I.V."/>
            <person name="Lucas S.M."/>
            <person name="Steele R.E."/>
            <person name="Finnerty J.R."/>
            <person name="Technau U."/>
            <person name="Martindale M.Q."/>
            <person name="Rokhsar D.S."/>
        </authorList>
    </citation>
    <scope>NUCLEOTIDE SEQUENCE [LARGE SCALE GENOMIC DNA]</scope>
    <source>
        <strain evidence="5">CH2 X CH6</strain>
    </source>
</reference>
<organism evidence="4 5">
    <name type="scientific">Nematostella vectensis</name>
    <name type="common">Starlet sea anemone</name>
    <dbReference type="NCBI Taxonomy" id="45351"/>
    <lineage>
        <taxon>Eukaryota</taxon>
        <taxon>Metazoa</taxon>
        <taxon>Cnidaria</taxon>
        <taxon>Anthozoa</taxon>
        <taxon>Hexacorallia</taxon>
        <taxon>Actiniaria</taxon>
        <taxon>Edwardsiidae</taxon>
        <taxon>Nematostella</taxon>
    </lineage>
</organism>
<dbReference type="Proteomes" id="UP000001593">
    <property type="component" value="Unassembled WGS sequence"/>
</dbReference>
<evidence type="ECO:0000313" key="5">
    <source>
        <dbReference type="Proteomes" id="UP000001593"/>
    </source>
</evidence>
<accession>A7RP58</accession>
<gene>
    <name evidence="4" type="ORF">NEMVEDRAFT_v1g180393</name>
</gene>
<evidence type="ECO:0000256" key="1">
    <source>
        <dbReference type="ARBA" id="ARBA00022737"/>
    </source>
</evidence>
<comment type="similarity">
    <text evidence="3">Belongs to the TTC27 family.</text>
</comment>
<dbReference type="EMBL" id="DS469524">
    <property type="protein sequence ID" value="EDO46799.1"/>
    <property type="molecule type" value="Genomic_DNA"/>
</dbReference>
<keyword evidence="2" id="KW-0802">TPR repeat</keyword>